<dbReference type="Proteomes" id="UP000070442">
    <property type="component" value="Unassembled WGS sequence"/>
</dbReference>
<name>A0A134AHH5_9FIRM</name>
<dbReference type="PATRIC" id="fig|755172.3.peg.820"/>
<dbReference type="EMBL" id="LSDG01000023">
    <property type="protein sequence ID" value="KXB67125.1"/>
    <property type="molecule type" value="Genomic_DNA"/>
</dbReference>
<comment type="caution">
    <text evidence="1">The sequence shown here is derived from an EMBL/GenBank/DDBJ whole genome shotgun (WGS) entry which is preliminary data.</text>
</comment>
<organism evidence="1 2">
    <name type="scientific">Aedoeadaptatus coxii</name>
    <dbReference type="NCBI Taxonomy" id="755172"/>
    <lineage>
        <taxon>Bacteria</taxon>
        <taxon>Bacillati</taxon>
        <taxon>Bacillota</taxon>
        <taxon>Tissierellia</taxon>
        <taxon>Tissierellales</taxon>
        <taxon>Peptoniphilaceae</taxon>
        <taxon>Aedoeadaptatus</taxon>
    </lineage>
</organism>
<sequence length="272" mass="31410">MIYYSKEDTMVNYLQLYCSHYGPGARPFAFILSQNGTLFFDFERKDATYDWIASLDRLLRDMPENDVLYTFNSGFEQKTAAPLLSKESLSKLSNSVDLYKEIKARTRIVPFKSYSMESLSHEKVILGPDLHLLLKEGRENEVQEAMKRNIKAMEQIGAVYERLVEEQSASDIWIDAISPSPFTITGHTNDSLSRYIQRGDALYEEKNGFFRFELQATWLPYDQNTKALVVETDVPIQSMVNSPPGYLIFALGKEVFYSTILEFIHYLRHLSD</sequence>
<reference evidence="2" key="1">
    <citation type="submission" date="2016-01" db="EMBL/GenBank/DDBJ databases">
        <authorList>
            <person name="Mitreva M."/>
            <person name="Pepin K.H."/>
            <person name="Mihindukulasuriya K.A."/>
            <person name="Fulton R."/>
            <person name="Fronick C."/>
            <person name="O'Laughlin M."/>
            <person name="Miner T."/>
            <person name="Herter B."/>
            <person name="Rosa B.A."/>
            <person name="Cordes M."/>
            <person name="Tomlinson C."/>
            <person name="Wollam A."/>
            <person name="Palsikar V.B."/>
            <person name="Mardis E.R."/>
            <person name="Wilson R.K."/>
        </authorList>
    </citation>
    <scope>NUCLEOTIDE SEQUENCE [LARGE SCALE GENOMIC DNA]</scope>
    <source>
        <strain evidence="2">DNF00729</strain>
    </source>
</reference>
<accession>A0A134AHH5</accession>
<protein>
    <submittedName>
        <fullName evidence="1">Uncharacterized protein</fullName>
    </submittedName>
</protein>
<proteinExistence type="predicted"/>
<evidence type="ECO:0000313" key="1">
    <source>
        <dbReference type="EMBL" id="KXB67125.1"/>
    </source>
</evidence>
<evidence type="ECO:0000313" key="2">
    <source>
        <dbReference type="Proteomes" id="UP000070442"/>
    </source>
</evidence>
<keyword evidence="2" id="KW-1185">Reference proteome</keyword>
<dbReference type="AlphaFoldDB" id="A0A134AHH5"/>
<dbReference type="STRING" id="755172.HMPREF1863_00851"/>
<gene>
    <name evidence="1" type="ORF">HMPREF1863_00851</name>
</gene>